<keyword evidence="3" id="KW-1185">Reference proteome</keyword>
<keyword evidence="1" id="KW-0812">Transmembrane</keyword>
<dbReference type="Proteomes" id="UP001519293">
    <property type="component" value="Unassembled WGS sequence"/>
</dbReference>
<feature type="transmembrane region" description="Helical" evidence="1">
    <location>
        <begin position="77"/>
        <end position="104"/>
    </location>
</feature>
<evidence type="ECO:0000256" key="1">
    <source>
        <dbReference type="SAM" id="Phobius"/>
    </source>
</evidence>
<reference evidence="2 3" key="1">
    <citation type="submission" date="2021-03" db="EMBL/GenBank/DDBJ databases">
        <title>Genomic Encyclopedia of Type Strains, Phase IV (KMG-IV): sequencing the most valuable type-strain genomes for metagenomic binning, comparative biology and taxonomic classification.</title>
        <authorList>
            <person name="Goeker M."/>
        </authorList>
    </citation>
    <scope>NUCLEOTIDE SEQUENCE [LARGE SCALE GENOMIC DNA]</scope>
    <source>
        <strain evidence="2 3">DSM 26675</strain>
    </source>
</reference>
<feature type="transmembrane region" description="Helical" evidence="1">
    <location>
        <begin position="52"/>
        <end position="70"/>
    </location>
</feature>
<dbReference type="EMBL" id="JAGIKZ010000037">
    <property type="protein sequence ID" value="MBP2243174.1"/>
    <property type="molecule type" value="Genomic_DNA"/>
</dbReference>
<proteinExistence type="predicted"/>
<accession>A0ABS4RJT5</accession>
<feature type="transmembrane region" description="Helical" evidence="1">
    <location>
        <begin position="21"/>
        <end position="40"/>
    </location>
</feature>
<dbReference type="RefSeq" id="WP_066392039.1">
    <property type="nucleotide sequence ID" value="NZ_JAGIKZ010000037.1"/>
</dbReference>
<evidence type="ECO:0000313" key="2">
    <source>
        <dbReference type="EMBL" id="MBP2243174.1"/>
    </source>
</evidence>
<protein>
    <submittedName>
        <fullName evidence="2">High-affinity Fe2+/Pb2+ permease</fullName>
    </submittedName>
</protein>
<comment type="caution">
    <text evidence="2">The sequence shown here is derived from an EMBL/GenBank/DDBJ whole genome shotgun (WGS) entry which is preliminary data.</text>
</comment>
<name>A0ABS4RJT5_9BACI</name>
<keyword evidence="1" id="KW-1133">Transmembrane helix</keyword>
<sequence length="108" mass="12176">MELEMNNKKNKNKEKQSKLQTISGFLSFLFALIALAGVNVTLLMDIDDFPKLFLVDLPIVGFFLGLFGLITSKRSRLYAFWGIGISLFILVFTFLMIGLSWVGINPKP</sequence>
<organism evidence="2 3">
    <name type="scientific">Cytobacillus eiseniae</name>
    <dbReference type="NCBI Taxonomy" id="762947"/>
    <lineage>
        <taxon>Bacteria</taxon>
        <taxon>Bacillati</taxon>
        <taxon>Bacillota</taxon>
        <taxon>Bacilli</taxon>
        <taxon>Bacillales</taxon>
        <taxon>Bacillaceae</taxon>
        <taxon>Cytobacillus</taxon>
    </lineage>
</organism>
<keyword evidence="1" id="KW-0472">Membrane</keyword>
<gene>
    <name evidence="2" type="ORF">J2Z40_003762</name>
</gene>
<evidence type="ECO:0000313" key="3">
    <source>
        <dbReference type="Proteomes" id="UP001519293"/>
    </source>
</evidence>